<gene>
    <name evidence="2" type="ORF">MGU_09172</name>
</gene>
<feature type="region of interest" description="Disordered" evidence="1">
    <location>
        <begin position="1"/>
        <end position="79"/>
    </location>
</feature>
<feature type="compositionally biased region" description="Polar residues" evidence="1">
    <location>
        <begin position="70"/>
        <end position="79"/>
    </location>
</feature>
<keyword evidence="3" id="KW-1185">Reference proteome</keyword>
<evidence type="ECO:0000256" key="1">
    <source>
        <dbReference type="SAM" id="MobiDB-lite"/>
    </source>
</evidence>
<reference evidence="2 3" key="1">
    <citation type="journal article" date="2014" name="Proc. Natl. Acad. Sci. U.S.A.">
        <title>Trajectory and genomic determinants of fungal-pathogen speciation and host adaptation.</title>
        <authorList>
            <person name="Hu X."/>
            <person name="Xiao G."/>
            <person name="Zheng P."/>
            <person name="Shang Y."/>
            <person name="Su Y."/>
            <person name="Zhang X."/>
            <person name="Liu X."/>
            <person name="Zhan S."/>
            <person name="St Leger R.J."/>
            <person name="Wang C."/>
        </authorList>
    </citation>
    <scope>NUCLEOTIDE SEQUENCE [LARGE SCALE GENOMIC DNA]</scope>
    <source>
        <strain evidence="2 3">ARSEF 977</strain>
    </source>
</reference>
<evidence type="ECO:0000313" key="3">
    <source>
        <dbReference type="Proteomes" id="UP000031192"/>
    </source>
</evidence>
<dbReference type="HOGENOM" id="CLU_1619436_0_0_1"/>
<feature type="compositionally biased region" description="Basic and acidic residues" evidence="1">
    <location>
        <begin position="37"/>
        <end position="55"/>
    </location>
</feature>
<name>A0A0B4GA38_METGA</name>
<proteinExistence type="predicted"/>
<feature type="region of interest" description="Disordered" evidence="1">
    <location>
        <begin position="97"/>
        <end position="164"/>
    </location>
</feature>
<dbReference type="EMBL" id="AZNH01000057">
    <property type="protein sequence ID" value="KID83610.1"/>
    <property type="molecule type" value="Genomic_DNA"/>
</dbReference>
<protein>
    <submittedName>
        <fullName evidence="2">Uncharacterized protein</fullName>
    </submittedName>
</protein>
<sequence length="164" mass="17602">METPLENGIAGTIEPQNSSAAAPSHARMIESIENEEHDAVENHMEHDSSRIRDKSSPSLPSNPAAAVSPQRSNVDQNAATGFASNNIAVLPETELAIAEEDPVSSPPRRSKRLLDKAKKPAMPSSGQTVKPLRQTRRKPAGASKTQGISKRSAPSKPRKQAKKK</sequence>
<feature type="compositionally biased region" description="Low complexity" evidence="1">
    <location>
        <begin position="56"/>
        <end position="69"/>
    </location>
</feature>
<accession>A0A0B4GA38</accession>
<evidence type="ECO:0000313" key="2">
    <source>
        <dbReference type="EMBL" id="KID83610.1"/>
    </source>
</evidence>
<comment type="caution">
    <text evidence="2">The sequence shown here is derived from an EMBL/GenBank/DDBJ whole genome shotgun (WGS) entry which is preliminary data.</text>
</comment>
<dbReference type="Proteomes" id="UP000031192">
    <property type="component" value="Unassembled WGS sequence"/>
</dbReference>
<dbReference type="AlphaFoldDB" id="A0A0B4GA38"/>
<organism evidence="2 3">
    <name type="scientific">Metarhizium guizhouense (strain ARSEF 977)</name>
    <dbReference type="NCBI Taxonomy" id="1276136"/>
    <lineage>
        <taxon>Eukaryota</taxon>
        <taxon>Fungi</taxon>
        <taxon>Dikarya</taxon>
        <taxon>Ascomycota</taxon>
        <taxon>Pezizomycotina</taxon>
        <taxon>Sordariomycetes</taxon>
        <taxon>Hypocreomycetidae</taxon>
        <taxon>Hypocreales</taxon>
        <taxon>Clavicipitaceae</taxon>
        <taxon>Metarhizium</taxon>
    </lineage>
</organism>